<proteinExistence type="predicted"/>
<dbReference type="InterPro" id="IPR012440">
    <property type="entry name" value="DUF1641"/>
</dbReference>
<feature type="coiled-coil region" evidence="1">
    <location>
        <begin position="13"/>
        <end position="43"/>
    </location>
</feature>
<evidence type="ECO:0000313" key="3">
    <source>
        <dbReference type="EMBL" id="TWL23717.1"/>
    </source>
</evidence>
<organism evidence="3 4">
    <name type="scientific">Bacillus licheniformis</name>
    <dbReference type="NCBI Taxonomy" id="1402"/>
    <lineage>
        <taxon>Bacteria</taxon>
        <taxon>Bacillati</taxon>
        <taxon>Bacillota</taxon>
        <taxon>Bacilli</taxon>
        <taxon>Bacillales</taxon>
        <taxon>Bacillaceae</taxon>
        <taxon>Bacillus</taxon>
    </lineage>
</organism>
<evidence type="ECO:0000256" key="1">
    <source>
        <dbReference type="SAM" id="Coils"/>
    </source>
</evidence>
<dbReference type="Pfam" id="PF07849">
    <property type="entry name" value="DUF1641"/>
    <property type="match status" value="1"/>
</dbReference>
<dbReference type="AlphaFoldDB" id="A0A415JDH4"/>
<evidence type="ECO:0000313" key="2">
    <source>
        <dbReference type="EMBL" id="QPR74899.1"/>
    </source>
</evidence>
<dbReference type="EMBL" id="CP065647">
    <property type="protein sequence ID" value="QPR74899.1"/>
    <property type="molecule type" value="Genomic_DNA"/>
</dbReference>
<gene>
    <name evidence="3" type="ORF">CHCC16736_1425</name>
    <name evidence="2" type="ORF">I6G80_11925</name>
</gene>
<sequence length="159" mass="16876">MAAPITAIRKEEKSEEQIKLEKLEELKALLAEQEAAVSKTMKLLGELNGLGILDAADSMIGAKEDIAKIVLGQLSKEPAKNLMNTAIAAGGALSKAEPEVMGKLVESIVAGTKQGEDFLKSDKKTGVLDLLKAMNDPDINRAVGFGLQFLKGMGKALKE</sequence>
<dbReference type="PANTHER" id="PTHR38433:SF1">
    <property type="entry name" value="DUF1641 DOMAIN-CONTAINING PROTEIN"/>
    <property type="match status" value="1"/>
</dbReference>
<protein>
    <submittedName>
        <fullName evidence="2">DUF1641 domain-containing protein</fullName>
    </submittedName>
</protein>
<name>A0A415JDH4_BACLI</name>
<reference evidence="3 4" key="1">
    <citation type="submission" date="2019-06" db="EMBL/GenBank/DDBJ databases">
        <title>Genome sequence analysis of &gt;100 Bacillus licheniformis strains suggests intrinsic resistance to this species.</title>
        <authorList>
            <person name="Wels M."/>
            <person name="Siezen R.J."/>
            <person name="Johansen E."/>
            <person name="Stuer-Lauridsen B."/>
            <person name="Bjerre K."/>
            <person name="Nielsen B.K.K."/>
        </authorList>
    </citation>
    <scope>NUCLEOTIDE SEQUENCE [LARGE SCALE GENOMIC DNA]</scope>
    <source>
        <strain evidence="3 4">BAC-16736</strain>
    </source>
</reference>
<dbReference type="RefSeq" id="WP_003183725.1">
    <property type="nucleotide sequence ID" value="NZ_BOQU01000004.1"/>
</dbReference>
<dbReference type="PANTHER" id="PTHR38433">
    <property type="match status" value="1"/>
</dbReference>
<keyword evidence="1" id="KW-0175">Coiled coil</keyword>
<evidence type="ECO:0000313" key="4">
    <source>
        <dbReference type="Proteomes" id="UP000435910"/>
    </source>
</evidence>
<dbReference type="Proteomes" id="UP000595038">
    <property type="component" value="Chromosome"/>
</dbReference>
<dbReference type="EMBL" id="NILC01000028">
    <property type="protein sequence ID" value="TWL23717.1"/>
    <property type="molecule type" value="Genomic_DNA"/>
</dbReference>
<dbReference type="Proteomes" id="UP000435910">
    <property type="component" value="Unassembled WGS sequence"/>
</dbReference>
<evidence type="ECO:0000313" key="5">
    <source>
        <dbReference type="Proteomes" id="UP000595038"/>
    </source>
</evidence>
<reference evidence="2 5" key="2">
    <citation type="submission" date="2020-12" db="EMBL/GenBank/DDBJ databases">
        <title>FDA dAtabase for Regulatory Grade micrObial Sequences (FDA-ARGOS): Supporting development and validation of Infectious Disease Dx tests.</title>
        <authorList>
            <person name="Nelson B."/>
            <person name="Plummer A."/>
            <person name="Tallon L."/>
            <person name="Sadzewicz L."/>
            <person name="Zhao X."/>
            <person name="Boylan J."/>
            <person name="Ott S."/>
            <person name="Bowen H."/>
            <person name="Vavikolanu K."/>
            <person name="Mehta A."/>
            <person name="Aluvathingal J."/>
            <person name="Nadendla S."/>
            <person name="Myers T."/>
            <person name="Yan Y."/>
            <person name="Sichtig H."/>
        </authorList>
    </citation>
    <scope>NUCLEOTIDE SEQUENCE [LARGE SCALE GENOMIC DNA]</scope>
    <source>
        <strain evidence="2 5">FDAARGOS_923</strain>
    </source>
</reference>
<accession>A0A415JDH4</accession>
<dbReference type="OMA" id="INHVIGM"/>
<dbReference type="GeneID" id="92860641"/>